<evidence type="ECO:0000313" key="1">
    <source>
        <dbReference type="EMBL" id="THC89164.1"/>
    </source>
</evidence>
<dbReference type="STRING" id="1220188.A0A4V3UMY8"/>
<dbReference type="Proteomes" id="UP000308092">
    <property type="component" value="Unassembled WGS sequence"/>
</dbReference>
<accession>A0A4V3UMY8</accession>
<evidence type="ECO:0000313" key="2">
    <source>
        <dbReference type="Proteomes" id="UP000308092"/>
    </source>
</evidence>
<keyword evidence="2" id="KW-1185">Reference proteome</keyword>
<dbReference type="AlphaFoldDB" id="A0A4V3UMY8"/>
<gene>
    <name evidence="1" type="ORF">EYZ11_011381</name>
</gene>
<proteinExistence type="predicted"/>
<organism evidence="1 2">
    <name type="scientific">Aspergillus tanneri</name>
    <dbReference type="NCBI Taxonomy" id="1220188"/>
    <lineage>
        <taxon>Eukaryota</taxon>
        <taxon>Fungi</taxon>
        <taxon>Dikarya</taxon>
        <taxon>Ascomycota</taxon>
        <taxon>Pezizomycotina</taxon>
        <taxon>Eurotiomycetes</taxon>
        <taxon>Eurotiomycetidae</taxon>
        <taxon>Eurotiales</taxon>
        <taxon>Aspergillaceae</taxon>
        <taxon>Aspergillus</taxon>
        <taxon>Aspergillus subgen. Circumdati</taxon>
    </lineage>
</organism>
<dbReference type="VEuPathDB" id="FungiDB:EYZ11_011381"/>
<name>A0A4V3UMY8_9EURO</name>
<sequence>MAIAGFGIFTCWWYLVYKLTIEADLGWDTMELLHQEKSVDLKLWESSIDEGNALRKEIKTIAAEYDTYWDEEKVHNRCIEGRTDAEERIQTGRRIHRKIAEVMIMIMMMTIKLVDVC</sequence>
<reference evidence="1 2" key="1">
    <citation type="submission" date="2019-03" db="EMBL/GenBank/DDBJ databases">
        <title>The genome sequence of a newly discovered highly antifungal drug resistant Aspergillus species, Aspergillus tanneri NIH 1004.</title>
        <authorList>
            <person name="Mounaud S."/>
            <person name="Singh I."/>
            <person name="Joardar V."/>
            <person name="Pakala S."/>
            <person name="Pakala S."/>
            <person name="Venepally P."/>
            <person name="Hoover J."/>
            <person name="Nierman W."/>
            <person name="Chung J."/>
            <person name="Losada L."/>
        </authorList>
    </citation>
    <scope>NUCLEOTIDE SEQUENCE [LARGE SCALE GENOMIC DNA]</scope>
    <source>
        <strain evidence="1 2">NIH1004</strain>
    </source>
</reference>
<comment type="caution">
    <text evidence="1">The sequence shown here is derived from an EMBL/GenBank/DDBJ whole genome shotgun (WGS) entry which is preliminary data.</text>
</comment>
<dbReference type="EMBL" id="SOSA01000697">
    <property type="protein sequence ID" value="THC89164.1"/>
    <property type="molecule type" value="Genomic_DNA"/>
</dbReference>
<protein>
    <submittedName>
        <fullName evidence="1">Uncharacterized protein</fullName>
    </submittedName>
</protein>